<gene>
    <name evidence="1" type="ORF">DICSQDRAFT_104561</name>
</gene>
<evidence type="ECO:0008006" key="3">
    <source>
        <dbReference type="Google" id="ProtNLM"/>
    </source>
</evidence>
<dbReference type="SUPFAM" id="SSF55729">
    <property type="entry name" value="Acyl-CoA N-acyltransferases (Nat)"/>
    <property type="match status" value="1"/>
</dbReference>
<dbReference type="AlphaFoldDB" id="R7T1W0"/>
<dbReference type="HOGENOM" id="CLU_056576_0_0_1"/>
<organism evidence="1 2">
    <name type="scientific">Dichomitus squalens (strain LYAD-421)</name>
    <name type="common">Western red white-rot fungus</name>
    <dbReference type="NCBI Taxonomy" id="732165"/>
    <lineage>
        <taxon>Eukaryota</taxon>
        <taxon>Fungi</taxon>
        <taxon>Dikarya</taxon>
        <taxon>Basidiomycota</taxon>
        <taxon>Agaricomycotina</taxon>
        <taxon>Agaricomycetes</taxon>
        <taxon>Polyporales</taxon>
        <taxon>Polyporaceae</taxon>
        <taxon>Dichomitus</taxon>
    </lineage>
</organism>
<dbReference type="Gene3D" id="3.40.630.30">
    <property type="match status" value="1"/>
</dbReference>
<dbReference type="Proteomes" id="UP000053319">
    <property type="component" value="Unassembled WGS sequence"/>
</dbReference>
<evidence type="ECO:0000313" key="1">
    <source>
        <dbReference type="EMBL" id="EJF62238.1"/>
    </source>
</evidence>
<dbReference type="RefSeq" id="XP_007364950.1">
    <property type="nucleotide sequence ID" value="XM_007364888.1"/>
</dbReference>
<dbReference type="GeneID" id="18833529"/>
<reference evidence="1 2" key="1">
    <citation type="journal article" date="2012" name="Science">
        <title>The Paleozoic origin of enzymatic lignin decomposition reconstructed from 31 fungal genomes.</title>
        <authorList>
            <person name="Floudas D."/>
            <person name="Binder M."/>
            <person name="Riley R."/>
            <person name="Barry K."/>
            <person name="Blanchette R.A."/>
            <person name="Henrissat B."/>
            <person name="Martinez A.T."/>
            <person name="Otillar R."/>
            <person name="Spatafora J.W."/>
            <person name="Yadav J.S."/>
            <person name="Aerts A."/>
            <person name="Benoit I."/>
            <person name="Boyd A."/>
            <person name="Carlson A."/>
            <person name="Copeland A."/>
            <person name="Coutinho P.M."/>
            <person name="de Vries R.P."/>
            <person name="Ferreira P."/>
            <person name="Findley K."/>
            <person name="Foster B."/>
            <person name="Gaskell J."/>
            <person name="Glotzer D."/>
            <person name="Gorecki P."/>
            <person name="Heitman J."/>
            <person name="Hesse C."/>
            <person name="Hori C."/>
            <person name="Igarashi K."/>
            <person name="Jurgens J.A."/>
            <person name="Kallen N."/>
            <person name="Kersten P."/>
            <person name="Kohler A."/>
            <person name="Kuees U."/>
            <person name="Kumar T.K.A."/>
            <person name="Kuo A."/>
            <person name="LaButti K."/>
            <person name="Larrondo L.F."/>
            <person name="Lindquist E."/>
            <person name="Ling A."/>
            <person name="Lombard V."/>
            <person name="Lucas S."/>
            <person name="Lundell T."/>
            <person name="Martin R."/>
            <person name="McLaughlin D.J."/>
            <person name="Morgenstern I."/>
            <person name="Morin E."/>
            <person name="Murat C."/>
            <person name="Nagy L.G."/>
            <person name="Nolan M."/>
            <person name="Ohm R.A."/>
            <person name="Patyshakuliyeva A."/>
            <person name="Rokas A."/>
            <person name="Ruiz-Duenas F.J."/>
            <person name="Sabat G."/>
            <person name="Salamov A."/>
            <person name="Samejima M."/>
            <person name="Schmutz J."/>
            <person name="Slot J.C."/>
            <person name="St John F."/>
            <person name="Stenlid J."/>
            <person name="Sun H."/>
            <person name="Sun S."/>
            <person name="Syed K."/>
            <person name="Tsang A."/>
            <person name="Wiebenga A."/>
            <person name="Young D."/>
            <person name="Pisabarro A."/>
            <person name="Eastwood D.C."/>
            <person name="Martin F."/>
            <person name="Cullen D."/>
            <person name="Grigoriev I.V."/>
            <person name="Hibbett D.S."/>
        </authorList>
    </citation>
    <scope>NUCLEOTIDE SEQUENCE [LARGE SCALE GENOMIC DNA]</scope>
    <source>
        <strain evidence="1 2">LYAD-421 SS1</strain>
    </source>
</reference>
<dbReference type="EMBL" id="JH719406">
    <property type="protein sequence ID" value="EJF62238.1"/>
    <property type="molecule type" value="Genomic_DNA"/>
</dbReference>
<name>R7T1W0_DICSQ</name>
<dbReference type="InterPro" id="IPR016181">
    <property type="entry name" value="Acyl_CoA_acyltransferase"/>
</dbReference>
<dbReference type="KEGG" id="dsq:DICSQDRAFT_104561"/>
<evidence type="ECO:0000313" key="2">
    <source>
        <dbReference type="Proteomes" id="UP000053319"/>
    </source>
</evidence>
<proteinExistence type="predicted"/>
<dbReference type="OMA" id="NVCWITQ"/>
<sequence>MPLSPSESHVVLSTVCVPGVDVTEDQLKTCAALFSQNYSVWAPSVDPPLKAGGRVRMNATKLRAQCLSNPEDSVLVLRYKEEQLVGHAFATKWACGTDIVGWITQLVVVVNERRKYIATSLLQALKDTDWFAGIAMMGVVSSQPATCHALCKMFSGLPISDINLDFIRQVATKALKSSTVQYLRNAQLHGSLFEDATDGSISLANTEYFIDHDEPNAVLRHYIEKKQWPLGILKEGHEFAVVIPTAPLPA</sequence>
<dbReference type="OrthoDB" id="2019666at2759"/>
<protein>
    <recommendedName>
        <fullName evidence="3">N-acetyltransferase domain-containing protein</fullName>
    </recommendedName>
</protein>
<accession>R7T1W0</accession>